<organism evidence="3 4">
    <name type="scientific">Candidatus Marsarchaeota G2 archaeon OSP_D</name>
    <dbReference type="NCBI Taxonomy" id="1978157"/>
    <lineage>
        <taxon>Archaea</taxon>
        <taxon>Candidatus Marsarchaeota</taxon>
        <taxon>Candidatus Marsarchaeota group 2</taxon>
    </lineage>
</organism>
<feature type="domain" description="CRISPR type III-associated protein" evidence="2">
    <location>
        <begin position="27"/>
        <end position="166"/>
    </location>
</feature>
<dbReference type="InterPro" id="IPR007522">
    <property type="entry name" value="CRISPR-assoc_prot_TM1795"/>
</dbReference>
<dbReference type="GO" id="GO:0051607">
    <property type="term" value="P:defense response to virus"/>
    <property type="evidence" value="ECO:0007669"/>
    <property type="project" value="UniProtKB-KW"/>
</dbReference>
<name>A0A2R6AQV0_9ARCH</name>
<keyword evidence="1" id="KW-0051">Antiviral defense</keyword>
<dbReference type="AlphaFoldDB" id="A0A2R6AQV0"/>
<comment type="caution">
    <text evidence="3">The sequence shown here is derived from an EMBL/GenBank/DDBJ whole genome shotgun (WGS) entry which is preliminary data.</text>
</comment>
<dbReference type="Pfam" id="PF03787">
    <property type="entry name" value="RAMPs"/>
    <property type="match status" value="1"/>
</dbReference>
<dbReference type="InterPro" id="IPR005537">
    <property type="entry name" value="RAMP_III_fam"/>
</dbReference>
<evidence type="ECO:0000259" key="2">
    <source>
        <dbReference type="Pfam" id="PF03787"/>
    </source>
</evidence>
<evidence type="ECO:0000313" key="4">
    <source>
        <dbReference type="Proteomes" id="UP000240322"/>
    </source>
</evidence>
<dbReference type="EMBL" id="NEXE01000114">
    <property type="protein sequence ID" value="PSN88705.1"/>
    <property type="molecule type" value="Genomic_DNA"/>
</dbReference>
<feature type="non-terminal residue" evidence="3">
    <location>
        <position position="166"/>
    </location>
</feature>
<accession>A0A2R6AQV0</accession>
<sequence length="166" mass="18827">MNEKIDLNNLMADVDGFIKKRLVAKIKFEGVTPWWGGDHDGYTSNHIDEDEIVGRVRWFLRTVYNRFCATNLNNYIEAEEFVSKLLGSTSSRSLYAIRTTNTRPVSNNCMDLPRIRLATQGIRNKKNLLPVNIQNLTVEIYRNGSSTFDEIIVGALILTLAFLGIG</sequence>
<evidence type="ECO:0000313" key="3">
    <source>
        <dbReference type="EMBL" id="PSN88705.1"/>
    </source>
</evidence>
<dbReference type="NCBIfam" id="TIGR01894">
    <property type="entry name" value="cas_TM1795_cmr1"/>
    <property type="match status" value="1"/>
</dbReference>
<dbReference type="Proteomes" id="UP000240322">
    <property type="component" value="Unassembled WGS sequence"/>
</dbReference>
<evidence type="ECO:0000256" key="1">
    <source>
        <dbReference type="ARBA" id="ARBA00023118"/>
    </source>
</evidence>
<protein>
    <submittedName>
        <fullName evidence="3">Type III-B CRISPR module RAMP protein Cmr1</fullName>
    </submittedName>
</protein>
<reference evidence="3 4" key="1">
    <citation type="submission" date="2017-04" db="EMBL/GenBank/DDBJ databases">
        <title>Novel microbial lineages endemic to geothermal iron-oxide mats fill important gaps in the evolutionary history of Archaea.</title>
        <authorList>
            <person name="Jay Z.J."/>
            <person name="Beam J.P."/>
            <person name="Dlakic M."/>
            <person name="Rusch D.B."/>
            <person name="Kozubal M.A."/>
            <person name="Inskeep W.P."/>
        </authorList>
    </citation>
    <scope>NUCLEOTIDE SEQUENCE [LARGE SCALE GENOMIC DNA]</scope>
    <source>
        <strain evidence="3">OSP_D</strain>
    </source>
</reference>
<proteinExistence type="predicted"/>
<gene>
    <name evidence="3" type="ORF">B9Q03_09075</name>
</gene>